<protein>
    <submittedName>
        <fullName evidence="1">Uncharacterized protein</fullName>
    </submittedName>
</protein>
<name>A0A4Z2FWG5_9TELE</name>
<evidence type="ECO:0000313" key="2">
    <source>
        <dbReference type="Proteomes" id="UP000314294"/>
    </source>
</evidence>
<evidence type="ECO:0000313" key="1">
    <source>
        <dbReference type="EMBL" id="TNN45608.1"/>
    </source>
</evidence>
<sequence length="107" mass="11751">MKVCRSWWKKKPAEESFNSDKAGVALRVKQPGGAPLQCAGGQTVHIYGVTAAVSLSAKPPRRQRTGLKLSTEDYDFANKAPKSILTHNKKVSHMHCPSPPSQRQILN</sequence>
<dbReference type="EMBL" id="SRLO01000836">
    <property type="protein sequence ID" value="TNN45608.1"/>
    <property type="molecule type" value="Genomic_DNA"/>
</dbReference>
<dbReference type="AlphaFoldDB" id="A0A4Z2FWG5"/>
<proteinExistence type="predicted"/>
<dbReference type="Proteomes" id="UP000314294">
    <property type="component" value="Unassembled WGS sequence"/>
</dbReference>
<reference evidence="1 2" key="1">
    <citation type="submission" date="2019-03" db="EMBL/GenBank/DDBJ databases">
        <title>First draft genome of Liparis tanakae, snailfish: a comprehensive survey of snailfish specific genes.</title>
        <authorList>
            <person name="Kim W."/>
            <person name="Song I."/>
            <person name="Jeong J.-H."/>
            <person name="Kim D."/>
            <person name="Kim S."/>
            <person name="Ryu S."/>
            <person name="Song J.Y."/>
            <person name="Lee S.K."/>
        </authorList>
    </citation>
    <scope>NUCLEOTIDE SEQUENCE [LARGE SCALE GENOMIC DNA]</scope>
    <source>
        <tissue evidence="1">Muscle</tissue>
    </source>
</reference>
<comment type="caution">
    <text evidence="1">The sequence shown here is derived from an EMBL/GenBank/DDBJ whole genome shotgun (WGS) entry which is preliminary data.</text>
</comment>
<gene>
    <name evidence="1" type="ORF">EYF80_044194</name>
</gene>
<keyword evidence="2" id="KW-1185">Reference proteome</keyword>
<accession>A0A4Z2FWG5</accession>
<organism evidence="1 2">
    <name type="scientific">Liparis tanakae</name>
    <name type="common">Tanaka's snailfish</name>
    <dbReference type="NCBI Taxonomy" id="230148"/>
    <lineage>
        <taxon>Eukaryota</taxon>
        <taxon>Metazoa</taxon>
        <taxon>Chordata</taxon>
        <taxon>Craniata</taxon>
        <taxon>Vertebrata</taxon>
        <taxon>Euteleostomi</taxon>
        <taxon>Actinopterygii</taxon>
        <taxon>Neopterygii</taxon>
        <taxon>Teleostei</taxon>
        <taxon>Neoteleostei</taxon>
        <taxon>Acanthomorphata</taxon>
        <taxon>Eupercaria</taxon>
        <taxon>Perciformes</taxon>
        <taxon>Cottioidei</taxon>
        <taxon>Cottales</taxon>
        <taxon>Liparidae</taxon>
        <taxon>Liparis</taxon>
    </lineage>
</organism>